<keyword evidence="4" id="KW-1185">Reference proteome</keyword>
<name>A0ABY0QCZ2_CHRJE</name>
<proteinExistence type="predicted"/>
<dbReference type="Proteomes" id="UP000199426">
    <property type="component" value="Unassembled WGS sequence"/>
</dbReference>
<protein>
    <submittedName>
        <fullName evidence="3">Uncharacterized protein</fullName>
    </submittedName>
</protein>
<feature type="compositionally biased region" description="Basic and acidic residues" evidence="1">
    <location>
        <begin position="22"/>
        <end position="31"/>
    </location>
</feature>
<dbReference type="EMBL" id="FNEG01000007">
    <property type="protein sequence ID" value="SDJ68280.1"/>
    <property type="molecule type" value="Genomic_DNA"/>
</dbReference>
<organism evidence="3 4">
    <name type="scientific">Chryseobacterium jejuense</name>
    <dbReference type="NCBI Taxonomy" id="445960"/>
    <lineage>
        <taxon>Bacteria</taxon>
        <taxon>Pseudomonadati</taxon>
        <taxon>Bacteroidota</taxon>
        <taxon>Flavobacteriia</taxon>
        <taxon>Flavobacteriales</taxon>
        <taxon>Weeksellaceae</taxon>
        <taxon>Chryseobacterium group</taxon>
        <taxon>Chryseobacterium</taxon>
    </lineage>
</organism>
<reference evidence="3 4" key="1">
    <citation type="submission" date="2016-10" db="EMBL/GenBank/DDBJ databases">
        <authorList>
            <person name="Varghese N."/>
            <person name="Submissions S."/>
        </authorList>
    </citation>
    <scope>NUCLEOTIDE SEQUENCE [LARGE SCALE GENOMIC DNA]</scope>
    <source>
        <strain evidence="3 4">DSM 19299</strain>
    </source>
</reference>
<feature type="region of interest" description="Disordered" evidence="1">
    <location>
        <begin position="1"/>
        <end position="31"/>
    </location>
</feature>
<comment type="caution">
    <text evidence="3">The sequence shown here is derived from an EMBL/GenBank/DDBJ whole genome shotgun (WGS) entry which is preliminary data.</text>
</comment>
<accession>A0ABY0QCZ2</accession>
<feature type="compositionally biased region" description="Polar residues" evidence="1">
    <location>
        <begin position="8"/>
        <end position="19"/>
    </location>
</feature>
<evidence type="ECO:0000313" key="3">
    <source>
        <dbReference type="EMBL" id="SDJ93518.1"/>
    </source>
</evidence>
<gene>
    <name evidence="2" type="ORF">SAMN05421542_4150</name>
    <name evidence="3" type="ORF">SAMN05421542_4702</name>
</gene>
<evidence type="ECO:0000313" key="2">
    <source>
        <dbReference type="EMBL" id="SDJ68280.1"/>
    </source>
</evidence>
<evidence type="ECO:0000256" key="1">
    <source>
        <dbReference type="SAM" id="MobiDB-lite"/>
    </source>
</evidence>
<feature type="non-terminal residue" evidence="3">
    <location>
        <position position="31"/>
    </location>
</feature>
<dbReference type="EMBL" id="FNEG01000013">
    <property type="protein sequence ID" value="SDJ93518.1"/>
    <property type="molecule type" value="Genomic_DNA"/>
</dbReference>
<evidence type="ECO:0000313" key="4">
    <source>
        <dbReference type="Proteomes" id="UP000199426"/>
    </source>
</evidence>
<sequence length="31" mass="3386">MKTETKTKGSSFRPSQNADGVSENHHAGINR</sequence>